<evidence type="ECO:0000256" key="1">
    <source>
        <dbReference type="SAM" id="Phobius"/>
    </source>
</evidence>
<accession>A0A2C6K6R7</accession>
<keyword evidence="1" id="KW-0812">Transmembrane</keyword>
<organism evidence="2 3">
    <name type="scientific">Cystoisospora suis</name>
    <dbReference type="NCBI Taxonomy" id="483139"/>
    <lineage>
        <taxon>Eukaryota</taxon>
        <taxon>Sar</taxon>
        <taxon>Alveolata</taxon>
        <taxon>Apicomplexa</taxon>
        <taxon>Conoidasida</taxon>
        <taxon>Coccidia</taxon>
        <taxon>Eucoccidiorida</taxon>
        <taxon>Eimeriorina</taxon>
        <taxon>Sarcocystidae</taxon>
        <taxon>Cystoisospora</taxon>
    </lineage>
</organism>
<protein>
    <recommendedName>
        <fullName evidence="4">Transmembrane protein</fullName>
    </recommendedName>
</protein>
<dbReference type="Proteomes" id="UP000221165">
    <property type="component" value="Unassembled WGS sequence"/>
</dbReference>
<keyword evidence="3" id="KW-1185">Reference proteome</keyword>
<dbReference type="AlphaFoldDB" id="A0A2C6K6R7"/>
<dbReference type="RefSeq" id="XP_067919005.1">
    <property type="nucleotide sequence ID" value="XM_068069019.1"/>
</dbReference>
<dbReference type="VEuPathDB" id="ToxoDB:CSUI_008900"/>
<name>A0A2C6K6R7_9APIC</name>
<gene>
    <name evidence="2" type="ORF">CSUI_008900</name>
</gene>
<evidence type="ECO:0008006" key="4">
    <source>
        <dbReference type="Google" id="ProtNLM"/>
    </source>
</evidence>
<dbReference type="GeneID" id="94432230"/>
<evidence type="ECO:0000313" key="2">
    <source>
        <dbReference type="EMBL" id="PHJ17280.1"/>
    </source>
</evidence>
<evidence type="ECO:0000313" key="3">
    <source>
        <dbReference type="Proteomes" id="UP000221165"/>
    </source>
</evidence>
<dbReference type="EMBL" id="MIGC01005133">
    <property type="protein sequence ID" value="PHJ17280.1"/>
    <property type="molecule type" value="Genomic_DNA"/>
</dbReference>
<sequence length="100" mass="10870">MRPGTTASWPGRREELAGLCGKTASHAEGHTESDACLARFLYKFLCFLFAVFVCTSGSLVSVRTSPVTGTSSQFRPAVKYHGRAPVNFGPSLRPQLTYTK</sequence>
<proteinExistence type="predicted"/>
<keyword evidence="1" id="KW-1133">Transmembrane helix</keyword>
<comment type="caution">
    <text evidence="2">The sequence shown here is derived from an EMBL/GenBank/DDBJ whole genome shotgun (WGS) entry which is preliminary data.</text>
</comment>
<keyword evidence="1" id="KW-0472">Membrane</keyword>
<reference evidence="2 3" key="1">
    <citation type="journal article" date="2017" name="Int. J. Parasitol.">
        <title>The genome of the protozoan parasite Cystoisospora suis and a reverse vaccinology approach to identify vaccine candidates.</title>
        <authorList>
            <person name="Palmieri N."/>
            <person name="Shrestha A."/>
            <person name="Ruttkowski B."/>
            <person name="Beck T."/>
            <person name="Vogl C."/>
            <person name="Tomley F."/>
            <person name="Blake D.P."/>
            <person name="Joachim A."/>
        </authorList>
    </citation>
    <scope>NUCLEOTIDE SEQUENCE [LARGE SCALE GENOMIC DNA]</scope>
    <source>
        <strain evidence="2 3">Wien I</strain>
    </source>
</reference>
<feature type="transmembrane region" description="Helical" evidence="1">
    <location>
        <begin position="40"/>
        <end position="62"/>
    </location>
</feature>